<evidence type="ECO:0000313" key="3">
    <source>
        <dbReference type="Proteomes" id="UP000326671"/>
    </source>
</evidence>
<dbReference type="InterPro" id="IPR045956">
    <property type="entry name" value="DUF6376"/>
</dbReference>
<sequence length="148" mass="16488">MKKTIMFIVISCLLILGGCSFISEVNSTVEYANEATEYIDTVQSFANEVPTLAQDAVIDEAARKNLESELLTMKEEIERFNEIEPPSIAEDLHTQIVNSNTKLTEGIDLYLTNIENGVLDPAFLEETGLLTTITEITSLMENIQQLLN</sequence>
<feature type="chain" id="PRO_5039589146" description="Lipoprotein" evidence="1">
    <location>
        <begin position="23"/>
        <end position="148"/>
    </location>
</feature>
<dbReference type="AlphaFoldDB" id="A0A5J5HQV2"/>
<comment type="caution">
    <text evidence="2">The sequence shown here is derived from an EMBL/GenBank/DDBJ whole genome shotgun (WGS) entry which is preliminary data.</text>
</comment>
<evidence type="ECO:0000256" key="1">
    <source>
        <dbReference type="SAM" id="SignalP"/>
    </source>
</evidence>
<evidence type="ECO:0000313" key="2">
    <source>
        <dbReference type="EMBL" id="KAA9023635.1"/>
    </source>
</evidence>
<keyword evidence="3" id="KW-1185">Reference proteome</keyword>
<dbReference type="PROSITE" id="PS51257">
    <property type="entry name" value="PROKAR_LIPOPROTEIN"/>
    <property type="match status" value="1"/>
</dbReference>
<protein>
    <recommendedName>
        <fullName evidence="4">Lipoprotein</fullName>
    </recommendedName>
</protein>
<dbReference type="Proteomes" id="UP000326671">
    <property type="component" value="Unassembled WGS sequence"/>
</dbReference>
<keyword evidence="1" id="KW-0732">Signal</keyword>
<proteinExistence type="predicted"/>
<accession>A0A5J5HQV2</accession>
<gene>
    <name evidence="2" type="ORF">F4V44_13340</name>
</gene>
<dbReference type="OrthoDB" id="2607309at2"/>
<dbReference type="EMBL" id="VYKL01000019">
    <property type="protein sequence ID" value="KAA9023635.1"/>
    <property type="molecule type" value="Genomic_DNA"/>
</dbReference>
<organism evidence="2 3">
    <name type="scientific">Niallia endozanthoxylica</name>
    <dbReference type="NCBI Taxonomy" id="2036016"/>
    <lineage>
        <taxon>Bacteria</taxon>
        <taxon>Bacillati</taxon>
        <taxon>Bacillota</taxon>
        <taxon>Bacilli</taxon>
        <taxon>Bacillales</taxon>
        <taxon>Bacillaceae</taxon>
        <taxon>Niallia</taxon>
    </lineage>
</organism>
<name>A0A5J5HQV2_9BACI</name>
<dbReference type="Pfam" id="PF19903">
    <property type="entry name" value="DUF6376"/>
    <property type="match status" value="1"/>
</dbReference>
<feature type="signal peptide" evidence="1">
    <location>
        <begin position="1"/>
        <end position="22"/>
    </location>
</feature>
<dbReference type="RefSeq" id="WP_150440512.1">
    <property type="nucleotide sequence ID" value="NZ_VYKL01000019.1"/>
</dbReference>
<reference evidence="2 3" key="1">
    <citation type="submission" date="2019-09" db="EMBL/GenBank/DDBJ databases">
        <title>Whole genome sequences of isolates from the Mars Exploration Rovers.</title>
        <authorList>
            <person name="Seuylemezian A."/>
            <person name="Vaishampayan P."/>
        </authorList>
    </citation>
    <scope>NUCLEOTIDE SEQUENCE [LARGE SCALE GENOMIC DNA]</scope>
    <source>
        <strain evidence="2 3">MER_TA_151</strain>
    </source>
</reference>
<evidence type="ECO:0008006" key="4">
    <source>
        <dbReference type="Google" id="ProtNLM"/>
    </source>
</evidence>